<organism evidence="2">
    <name type="scientific">marine sediment metagenome</name>
    <dbReference type="NCBI Taxonomy" id="412755"/>
    <lineage>
        <taxon>unclassified sequences</taxon>
        <taxon>metagenomes</taxon>
        <taxon>ecological metagenomes</taxon>
    </lineage>
</organism>
<gene>
    <name evidence="2" type="ORF">LCGC14_2614470</name>
</gene>
<protein>
    <submittedName>
        <fullName evidence="2">Uncharacterized protein</fullName>
    </submittedName>
</protein>
<proteinExistence type="predicted"/>
<accession>A0A0F9CG01</accession>
<feature type="region of interest" description="Disordered" evidence="1">
    <location>
        <begin position="1"/>
        <end position="26"/>
    </location>
</feature>
<comment type="caution">
    <text evidence="2">The sequence shown here is derived from an EMBL/GenBank/DDBJ whole genome shotgun (WGS) entry which is preliminary data.</text>
</comment>
<feature type="non-terminal residue" evidence="2">
    <location>
        <position position="370"/>
    </location>
</feature>
<dbReference type="EMBL" id="LAZR01044459">
    <property type="protein sequence ID" value="KKL04596.1"/>
    <property type="molecule type" value="Genomic_DNA"/>
</dbReference>
<reference evidence="2" key="1">
    <citation type="journal article" date="2015" name="Nature">
        <title>Complex archaea that bridge the gap between prokaryotes and eukaryotes.</title>
        <authorList>
            <person name="Spang A."/>
            <person name="Saw J.H."/>
            <person name="Jorgensen S.L."/>
            <person name="Zaremba-Niedzwiedzka K."/>
            <person name="Martijn J."/>
            <person name="Lind A.E."/>
            <person name="van Eijk R."/>
            <person name="Schleper C."/>
            <person name="Guy L."/>
            <person name="Ettema T.J."/>
        </authorList>
    </citation>
    <scope>NUCLEOTIDE SEQUENCE</scope>
</reference>
<sequence length="370" mass="37780">MSFFSNLFDPGKKDRQRSAGLADQGLFTGGGATGPGGITAGFDFSGGQANVDLGLGSFAPLLGGLQGLSQSGIDQAQGGLPPEFMELLRGSIGGIGGVDTPQGNQNQLGTEGLSQIFQSSLGTATADPFDLGADISSRLRSLSERSNARRFNKFTDRLQRSGNLTSSTGTQRLGELEALEREEGLKFDLAGLSAGQSIQRDAFGRTLGAFGGLESSAGRTFGEQFQGAGFDVNKILSQFGIGAQGVGLGLQSQQVGLQQATAGAGAAQNLAGLPIQFLQAMLGAGGASSSTFFNAAGINQGNAQLAQSPLLEALKAAGSFAGSVAPGGFFDFGREHGIPAPLHYRARVKPGKCGPEAIGPVRVQSQFVVC</sequence>
<name>A0A0F9CG01_9ZZZZ</name>
<dbReference type="AlphaFoldDB" id="A0A0F9CG01"/>
<evidence type="ECO:0000256" key="1">
    <source>
        <dbReference type="SAM" id="MobiDB-lite"/>
    </source>
</evidence>
<evidence type="ECO:0000313" key="2">
    <source>
        <dbReference type="EMBL" id="KKL04596.1"/>
    </source>
</evidence>